<feature type="region of interest" description="Disordered" evidence="1">
    <location>
        <begin position="46"/>
        <end position="68"/>
    </location>
</feature>
<sequence length="148" mass="15441">MSTGGQQLYPQGPSPSRMGLSGVPGRCASSRLPRLTFDLGGRPQQPCGLWLQSSPQNPGSPIPSPKASRPIHLQHCFLGSQPGSASCRPRPGLLPTAEAAVPARAGGQCHCSLSILLGPGRTMRQPGPREPDIGVQATFCTGELLAFH</sequence>
<accession>A0A834B2U1</accession>
<name>A0A834B2U1_9CHIR</name>
<feature type="region of interest" description="Disordered" evidence="1">
    <location>
        <begin position="1"/>
        <end position="25"/>
    </location>
</feature>
<evidence type="ECO:0000313" key="2">
    <source>
        <dbReference type="EMBL" id="KAF6125442.1"/>
    </source>
</evidence>
<comment type="caution">
    <text evidence="2">The sequence shown here is derived from an EMBL/GenBank/DDBJ whole genome shotgun (WGS) entry which is preliminary data.</text>
</comment>
<proteinExistence type="predicted"/>
<evidence type="ECO:0000256" key="1">
    <source>
        <dbReference type="SAM" id="MobiDB-lite"/>
    </source>
</evidence>
<organism evidence="2 3">
    <name type="scientific">Phyllostomus discolor</name>
    <name type="common">pale spear-nosed bat</name>
    <dbReference type="NCBI Taxonomy" id="89673"/>
    <lineage>
        <taxon>Eukaryota</taxon>
        <taxon>Metazoa</taxon>
        <taxon>Chordata</taxon>
        <taxon>Craniata</taxon>
        <taxon>Vertebrata</taxon>
        <taxon>Euteleostomi</taxon>
        <taxon>Mammalia</taxon>
        <taxon>Eutheria</taxon>
        <taxon>Laurasiatheria</taxon>
        <taxon>Chiroptera</taxon>
        <taxon>Yangochiroptera</taxon>
        <taxon>Phyllostomidae</taxon>
        <taxon>Phyllostominae</taxon>
        <taxon>Phyllostomus</taxon>
    </lineage>
</organism>
<dbReference type="Proteomes" id="UP000664940">
    <property type="component" value="Unassembled WGS sequence"/>
</dbReference>
<protein>
    <submittedName>
        <fullName evidence="2">Uncharacterized protein</fullName>
    </submittedName>
</protein>
<dbReference type="AlphaFoldDB" id="A0A834B2U1"/>
<dbReference type="EMBL" id="JABVXQ010000002">
    <property type="protein sequence ID" value="KAF6125442.1"/>
    <property type="molecule type" value="Genomic_DNA"/>
</dbReference>
<evidence type="ECO:0000313" key="3">
    <source>
        <dbReference type="Proteomes" id="UP000664940"/>
    </source>
</evidence>
<reference evidence="2 3" key="1">
    <citation type="journal article" date="2020" name="Nature">
        <title>Six reference-quality genomes reveal evolution of bat adaptations.</title>
        <authorList>
            <person name="Jebb D."/>
            <person name="Huang Z."/>
            <person name="Pippel M."/>
            <person name="Hughes G.M."/>
            <person name="Lavrichenko K."/>
            <person name="Devanna P."/>
            <person name="Winkler S."/>
            <person name="Jermiin L.S."/>
            <person name="Skirmuntt E.C."/>
            <person name="Katzourakis A."/>
            <person name="Burkitt-Gray L."/>
            <person name="Ray D.A."/>
            <person name="Sullivan K.A.M."/>
            <person name="Roscito J.G."/>
            <person name="Kirilenko B.M."/>
            <person name="Davalos L.M."/>
            <person name="Corthals A.P."/>
            <person name="Power M.L."/>
            <person name="Jones G."/>
            <person name="Ransome R.D."/>
            <person name="Dechmann D.K.N."/>
            <person name="Locatelli A.G."/>
            <person name="Puechmaille S.J."/>
            <person name="Fedrigo O."/>
            <person name="Jarvis E.D."/>
            <person name="Hiller M."/>
            <person name="Vernes S.C."/>
            <person name="Myers E.W."/>
            <person name="Teeling E.C."/>
        </authorList>
    </citation>
    <scope>NUCLEOTIDE SEQUENCE [LARGE SCALE GENOMIC DNA]</scope>
    <source>
        <strain evidence="2">Bat1K_MPI-CBG_1</strain>
    </source>
</reference>
<gene>
    <name evidence="2" type="ORF">HJG60_009885</name>
</gene>